<evidence type="ECO:0000256" key="1">
    <source>
        <dbReference type="SAM" id="MobiDB-lite"/>
    </source>
</evidence>
<sequence>MATRASTVEGTRLTNRLARLSAAERKQITDEFKEEVFGGLDDPRLHDRIRTDGTELPLGDPIKMSRWPAP</sequence>
<evidence type="ECO:0000313" key="3">
    <source>
        <dbReference type="Proteomes" id="UP001230654"/>
    </source>
</evidence>
<dbReference type="Proteomes" id="UP001230654">
    <property type="component" value="Unassembled WGS sequence"/>
</dbReference>
<name>A0ABU0NJ31_STRRH</name>
<protein>
    <submittedName>
        <fullName evidence="2">Uncharacterized protein</fullName>
    </submittedName>
</protein>
<reference evidence="2 3" key="1">
    <citation type="submission" date="2023-07" db="EMBL/GenBank/DDBJ databases">
        <title>Comparative genomics of wheat-associated soil bacteria to identify genetic determinants of phenazine resistance.</title>
        <authorList>
            <person name="Mouncey N."/>
        </authorList>
    </citation>
    <scope>NUCLEOTIDE SEQUENCE [LARGE SCALE GENOMIC DNA]</scope>
    <source>
        <strain evidence="2 3">B2I6</strain>
    </source>
</reference>
<dbReference type="RefSeq" id="WP_307161317.1">
    <property type="nucleotide sequence ID" value="NZ_JAUSWV010000002.1"/>
</dbReference>
<organism evidence="2 3">
    <name type="scientific">Streptomyces rishiriensis</name>
    <dbReference type="NCBI Taxonomy" id="68264"/>
    <lineage>
        <taxon>Bacteria</taxon>
        <taxon>Bacillati</taxon>
        <taxon>Actinomycetota</taxon>
        <taxon>Actinomycetes</taxon>
        <taxon>Kitasatosporales</taxon>
        <taxon>Streptomycetaceae</taxon>
        <taxon>Streptomyces</taxon>
    </lineage>
</organism>
<feature type="region of interest" description="Disordered" evidence="1">
    <location>
        <begin position="51"/>
        <end position="70"/>
    </location>
</feature>
<proteinExistence type="predicted"/>
<accession>A0ABU0NJ31</accession>
<gene>
    <name evidence="2" type="ORF">QF030_000916</name>
</gene>
<comment type="caution">
    <text evidence="2">The sequence shown here is derived from an EMBL/GenBank/DDBJ whole genome shotgun (WGS) entry which is preliminary data.</text>
</comment>
<evidence type="ECO:0000313" key="2">
    <source>
        <dbReference type="EMBL" id="MDQ0578738.1"/>
    </source>
</evidence>
<keyword evidence="3" id="KW-1185">Reference proteome</keyword>
<dbReference type="EMBL" id="JAUSWV010000002">
    <property type="protein sequence ID" value="MDQ0578738.1"/>
    <property type="molecule type" value="Genomic_DNA"/>
</dbReference>